<dbReference type="OrthoDB" id="5638848at2"/>
<sequence length="184" mass="21227">METNIINDHTRQTNWYVITGGPSSGKTTTVTLLKERGYVTTMEHARHFLDTQRLKGKTIQEIRSNQREFQLGVLDMQIEQENEISPDVLVFLDRAIPDALAYYRFLNLPVDKKLTEALRTVSYKKVFILDCLPLVNDYARNENVEAQKKIHALITEVYESLPFPVVHVPILPTAERVDFILNNL</sequence>
<comment type="caution">
    <text evidence="2">The sequence shown here is derived from an EMBL/GenBank/DDBJ whole genome shotgun (WGS) entry which is preliminary data.</text>
</comment>
<protein>
    <recommendedName>
        <fullName evidence="1">NadR/Ttd14 AAA domain-containing protein</fullName>
    </recommendedName>
</protein>
<dbReference type="RefSeq" id="WP_116761339.1">
    <property type="nucleotide sequence ID" value="NZ_QCZH01000004.1"/>
</dbReference>
<dbReference type="SUPFAM" id="SSF52540">
    <property type="entry name" value="P-loop containing nucleoside triphosphate hydrolases"/>
    <property type="match status" value="1"/>
</dbReference>
<evidence type="ECO:0000313" key="2">
    <source>
        <dbReference type="EMBL" id="PWA10117.1"/>
    </source>
</evidence>
<dbReference type="AlphaFoldDB" id="A0A2U1JY19"/>
<organism evidence="2 3">
    <name type="scientific">Flavobacterium laiguense</name>
    <dbReference type="NCBI Taxonomy" id="2169409"/>
    <lineage>
        <taxon>Bacteria</taxon>
        <taxon>Pseudomonadati</taxon>
        <taxon>Bacteroidota</taxon>
        <taxon>Flavobacteriia</taxon>
        <taxon>Flavobacteriales</taxon>
        <taxon>Flavobacteriaceae</taxon>
        <taxon>Flavobacterium</taxon>
    </lineage>
</organism>
<evidence type="ECO:0000259" key="1">
    <source>
        <dbReference type="Pfam" id="PF13521"/>
    </source>
</evidence>
<dbReference type="InterPro" id="IPR038727">
    <property type="entry name" value="NadR/Ttd14_AAA_dom"/>
</dbReference>
<evidence type="ECO:0000313" key="3">
    <source>
        <dbReference type="Proteomes" id="UP000245618"/>
    </source>
</evidence>
<dbReference type="EMBL" id="QCZH01000004">
    <property type="protein sequence ID" value="PWA10117.1"/>
    <property type="molecule type" value="Genomic_DNA"/>
</dbReference>
<dbReference type="Gene3D" id="3.40.50.300">
    <property type="entry name" value="P-loop containing nucleotide triphosphate hydrolases"/>
    <property type="match status" value="1"/>
</dbReference>
<name>A0A2U1JY19_9FLAO</name>
<keyword evidence="3" id="KW-1185">Reference proteome</keyword>
<dbReference type="Proteomes" id="UP000245618">
    <property type="component" value="Unassembled WGS sequence"/>
</dbReference>
<gene>
    <name evidence="2" type="ORF">DB891_05300</name>
</gene>
<feature type="domain" description="NadR/Ttd14 AAA" evidence="1">
    <location>
        <begin position="16"/>
        <end position="176"/>
    </location>
</feature>
<dbReference type="Pfam" id="PF13521">
    <property type="entry name" value="AAA_28"/>
    <property type="match status" value="1"/>
</dbReference>
<dbReference type="InterPro" id="IPR027417">
    <property type="entry name" value="P-loop_NTPase"/>
</dbReference>
<accession>A0A2U1JY19</accession>
<reference evidence="2 3" key="1">
    <citation type="submission" date="2018-04" db="EMBL/GenBank/DDBJ databases">
        <title>Flavobacterium sp. nov., isolated from glacier ice.</title>
        <authorList>
            <person name="Liu Q."/>
            <person name="Xin Y.-H."/>
        </authorList>
    </citation>
    <scope>NUCLEOTIDE SEQUENCE [LARGE SCALE GENOMIC DNA]</scope>
    <source>
        <strain evidence="2 3">LB2P30</strain>
    </source>
</reference>
<proteinExistence type="predicted"/>